<name>A0A3A1P4J8_9SPHN</name>
<keyword evidence="3" id="KW-1185">Reference proteome</keyword>
<reference evidence="2 3" key="1">
    <citation type="submission" date="2018-08" db="EMBL/GenBank/DDBJ databases">
        <title>Erythrobacter zhengii sp.nov., a bacterium isolated from deep-sea sediment.</title>
        <authorList>
            <person name="Fang C."/>
            <person name="Wu Y.-H."/>
            <person name="Sun C."/>
            <person name="Wang H."/>
            <person name="Cheng H."/>
            <person name="Meng F.-X."/>
            <person name="Wang C.-S."/>
            <person name="Xu X.-W."/>
        </authorList>
    </citation>
    <scope>NUCLEOTIDE SEQUENCE [LARGE SCALE GENOMIC DNA]</scope>
    <source>
        <strain evidence="2 3">CCTCC AB 2015396</strain>
    </source>
</reference>
<evidence type="ECO:0000313" key="3">
    <source>
        <dbReference type="Proteomes" id="UP000265366"/>
    </source>
</evidence>
<gene>
    <name evidence="2" type="ORF">D2V17_11685</name>
</gene>
<dbReference type="OrthoDB" id="128043at2"/>
<sequence>MAGAAALAVTGMAARPSFAAEAPLSGAFALPGITEKVTAELTVRETGPLARELVIAFTDKMTGQPVTQFDEELARELHLLATDSAFSTFVHEHPEKPGPDGRFRIEVRFPKAGLYHVYADVMPKGLGQQVVRFDVPVDVEKTPVAQQSPPVAAAEGSDGPYSIELDAAALRAGAENMIALTILKDGRPATDLGLYLGVPAHAVFVSTDDLGYVHAHAMADAPKGGHHAHGQHAHGSHADPGAAIPAKLMLHAAPPRAGRYALWIQFMGGGEVRTVPFVVTVPPAP</sequence>
<evidence type="ECO:0008006" key="4">
    <source>
        <dbReference type="Google" id="ProtNLM"/>
    </source>
</evidence>
<accession>A0A3A1P4J8</accession>
<organism evidence="2 3">
    <name type="scientific">Aurantiacibacter xanthus</name>
    <dbReference type="NCBI Taxonomy" id="1784712"/>
    <lineage>
        <taxon>Bacteria</taxon>
        <taxon>Pseudomonadati</taxon>
        <taxon>Pseudomonadota</taxon>
        <taxon>Alphaproteobacteria</taxon>
        <taxon>Sphingomonadales</taxon>
        <taxon>Erythrobacteraceae</taxon>
        <taxon>Aurantiacibacter</taxon>
    </lineage>
</organism>
<evidence type="ECO:0000256" key="1">
    <source>
        <dbReference type="SAM" id="SignalP"/>
    </source>
</evidence>
<comment type="caution">
    <text evidence="2">The sequence shown here is derived from an EMBL/GenBank/DDBJ whole genome shotgun (WGS) entry which is preliminary data.</text>
</comment>
<dbReference type="EMBL" id="QXFM01000104">
    <property type="protein sequence ID" value="RIV84509.1"/>
    <property type="molecule type" value="Genomic_DNA"/>
</dbReference>
<dbReference type="Proteomes" id="UP000265366">
    <property type="component" value="Unassembled WGS sequence"/>
</dbReference>
<protein>
    <recommendedName>
        <fullName evidence="4">DUF4198 domain-containing protein</fullName>
    </recommendedName>
</protein>
<dbReference type="AlphaFoldDB" id="A0A3A1P4J8"/>
<evidence type="ECO:0000313" key="2">
    <source>
        <dbReference type="EMBL" id="RIV84509.1"/>
    </source>
</evidence>
<feature type="signal peptide" evidence="1">
    <location>
        <begin position="1"/>
        <end position="19"/>
    </location>
</feature>
<keyword evidence="1" id="KW-0732">Signal</keyword>
<proteinExistence type="predicted"/>
<feature type="chain" id="PRO_5017302381" description="DUF4198 domain-containing protein" evidence="1">
    <location>
        <begin position="20"/>
        <end position="285"/>
    </location>
</feature>